<dbReference type="Gene3D" id="3.40.50.12170">
    <property type="entry name" value="Uncharacterised protein PF07075, DUF1343"/>
    <property type="match status" value="1"/>
</dbReference>
<dbReference type="Pfam" id="PF20732">
    <property type="entry name" value="NamZ_C"/>
    <property type="match status" value="1"/>
</dbReference>
<evidence type="ECO:0000259" key="1">
    <source>
        <dbReference type="Pfam" id="PF00144"/>
    </source>
</evidence>
<dbReference type="EMBL" id="OUUY01000018">
    <property type="protein sequence ID" value="SPP99769.1"/>
    <property type="molecule type" value="Genomic_DNA"/>
</dbReference>
<dbReference type="GO" id="GO:0033922">
    <property type="term" value="F:peptidoglycan beta-N-acetylmuramidase activity"/>
    <property type="evidence" value="ECO:0007669"/>
    <property type="project" value="InterPro"/>
</dbReference>
<feature type="domain" description="Peptidoglycan beta-N-acetylmuramidase NamZ N-terminal" evidence="2">
    <location>
        <begin position="454"/>
        <end position="653"/>
    </location>
</feature>
<dbReference type="Gene3D" id="3.40.710.10">
    <property type="entry name" value="DD-peptidase/beta-lactamase superfamily"/>
    <property type="match status" value="1"/>
</dbReference>
<organism evidence="4 5">
    <name type="scientific">Candidatus Sulfobium mesophilum</name>
    <dbReference type="NCBI Taxonomy" id="2016548"/>
    <lineage>
        <taxon>Bacteria</taxon>
        <taxon>Pseudomonadati</taxon>
        <taxon>Nitrospirota</taxon>
        <taxon>Nitrospiria</taxon>
        <taxon>Nitrospirales</taxon>
        <taxon>Nitrospiraceae</taxon>
        <taxon>Candidatus Sulfobium</taxon>
    </lineage>
</organism>
<dbReference type="PANTHER" id="PTHR42915">
    <property type="entry name" value="HYPOTHETICAL 460 KDA PROTEIN IN FEUA-SIGW INTERGENIC REGION [PRECURSOR]"/>
    <property type="match status" value="1"/>
</dbReference>
<proteinExistence type="predicted"/>
<dbReference type="InterPro" id="IPR008302">
    <property type="entry name" value="NamZ"/>
</dbReference>
<evidence type="ECO:0000313" key="4">
    <source>
        <dbReference type="EMBL" id="SPP99769.1"/>
    </source>
</evidence>
<evidence type="ECO:0000259" key="2">
    <source>
        <dbReference type="Pfam" id="PF07075"/>
    </source>
</evidence>
<feature type="domain" description="Peptidoglycan beta-N-acetylmuramidase NamZ C-terminal" evidence="3">
    <location>
        <begin position="657"/>
        <end position="806"/>
    </location>
</feature>
<dbReference type="PANTHER" id="PTHR42915:SF1">
    <property type="entry name" value="PEPTIDOGLYCAN BETA-N-ACETYLMURAMIDASE NAMZ"/>
    <property type="match status" value="1"/>
</dbReference>
<sequence length="806" mass="88338">MGLRLKAKGNTAGKIKALLLAVVCLLFGPVVSLEVLAEAVAADPPQSLHAVQLAAIAGIVEKAVRNGNTPGAVVLVGNRGKVVYRRSFGYRALEPEKIPMTEDAIFDLASVTKVVSTTTAIMQLSDQGKLDIEAPVSRYWPAFGKNGKRNITVRQLLTHYSGLRADLSEKPRWTGYKNAMRKIIAERPLLAPGTGFIYSDINFEVLGELVRRISGQPLDEYSDEHIFKPLGMKDTGFNPSSSFRNRIAPTQYCRGKLLLGKPHDPTCYCMGGVSGHAGLFSTADDLSIFAQMLLNGGSYSGKRILEAKTVEKMTLPQSPPGKKILRGFGWALEAPFVSNREDLFPAGAYGHLGYTGTALWIDPISDTYIIALTNRVHPDGKGDVKELRAEIKKVVAEALGPVRASQALERRPSLPGRSDREKNFLPEGARAGKVITGIDVLSAEKFLPLKGLRVGLVTNHTGLDSEGRRTLDLLRNAPGVRLTAILSPEHGLYGKDDTKVASTIEPSTGLPVYSLYGAVRRPTEEMLHDVDALVFDIQDVGVRFFTYITTMGYAMEAAAQKGIAFYVLDRPNPLNAALVQGPVMDKELKSFTGYFQMPLRHGMTVGELAEMFNAENKIGAKLHVIKMAGYKRSDWFDETGLQWVNPSPNLRSLREAILYPGVAMVEGTNVSVGRGTDTPFELIGAPWINGERLAAYLNMRNIPGVSFAPAAFMPNKYIFKHKQCHGVRITLSDRQALDVAAMGVEIVEALHKLHPAEFQLDKTLGLVGSRAVLQDLRDGRDPHSIVLQWQHTLAKFLDLRSKYLLY</sequence>
<dbReference type="Proteomes" id="UP000245125">
    <property type="component" value="Unassembled WGS sequence"/>
</dbReference>
<evidence type="ECO:0000259" key="3">
    <source>
        <dbReference type="Pfam" id="PF20732"/>
    </source>
</evidence>
<dbReference type="Gene3D" id="3.90.1150.140">
    <property type="match status" value="1"/>
</dbReference>
<dbReference type="OrthoDB" id="9801061at2"/>
<dbReference type="Pfam" id="PF00144">
    <property type="entry name" value="Beta-lactamase"/>
    <property type="match status" value="1"/>
</dbReference>
<protein>
    <submittedName>
        <fullName evidence="4">Uncharacterized protein</fullName>
    </submittedName>
</protein>
<keyword evidence="5" id="KW-1185">Reference proteome</keyword>
<gene>
    <name evidence="4" type="ORF">NBG4_1140001</name>
</gene>
<dbReference type="InterPro" id="IPR048503">
    <property type="entry name" value="NamZ_C"/>
</dbReference>
<evidence type="ECO:0000313" key="5">
    <source>
        <dbReference type="Proteomes" id="UP000245125"/>
    </source>
</evidence>
<dbReference type="Pfam" id="PF07075">
    <property type="entry name" value="NamZ_N"/>
    <property type="match status" value="1"/>
</dbReference>
<name>A0A2U3QEL9_9BACT</name>
<accession>A0A2U3QEL9</accession>
<dbReference type="InterPro" id="IPR012338">
    <property type="entry name" value="Beta-lactam/transpept-like"/>
</dbReference>
<reference evidence="5" key="1">
    <citation type="submission" date="2018-03" db="EMBL/GenBank/DDBJ databases">
        <authorList>
            <person name="Zecchin S."/>
        </authorList>
    </citation>
    <scope>NUCLEOTIDE SEQUENCE [LARGE SCALE GENOMIC DNA]</scope>
</reference>
<feature type="domain" description="Beta-lactamase-related" evidence="1">
    <location>
        <begin position="58"/>
        <end position="384"/>
    </location>
</feature>
<dbReference type="InterPro" id="IPR001466">
    <property type="entry name" value="Beta-lactam-related"/>
</dbReference>
<dbReference type="AlphaFoldDB" id="A0A2U3QEL9"/>
<dbReference type="SUPFAM" id="SSF56601">
    <property type="entry name" value="beta-lactamase/transpeptidase-like"/>
    <property type="match status" value="1"/>
</dbReference>
<dbReference type="InterPro" id="IPR048502">
    <property type="entry name" value="NamZ_N"/>
</dbReference>